<keyword evidence="10" id="KW-1185">Reference proteome</keyword>
<dbReference type="InterPro" id="IPR051906">
    <property type="entry name" value="TolC-like"/>
</dbReference>
<dbReference type="Pfam" id="PF02321">
    <property type="entry name" value="OEP"/>
    <property type="match status" value="1"/>
</dbReference>
<keyword evidence="4" id="KW-1134">Transmembrane beta strand</keyword>
<dbReference type="PANTHER" id="PTHR30026">
    <property type="entry name" value="OUTER MEMBRANE PROTEIN TOLC"/>
    <property type="match status" value="1"/>
</dbReference>
<dbReference type="RefSeq" id="WP_317491751.1">
    <property type="nucleotide sequence ID" value="NZ_CP136051.1"/>
</dbReference>
<feature type="chain" id="PRO_5046290814" evidence="8">
    <location>
        <begin position="19"/>
        <end position="411"/>
    </location>
</feature>
<organism evidence="9 10">
    <name type="scientific">Imperialibacter roseus</name>
    <dbReference type="NCBI Taxonomy" id="1324217"/>
    <lineage>
        <taxon>Bacteria</taxon>
        <taxon>Pseudomonadati</taxon>
        <taxon>Bacteroidota</taxon>
        <taxon>Cytophagia</taxon>
        <taxon>Cytophagales</taxon>
        <taxon>Flammeovirgaceae</taxon>
        <taxon>Imperialibacter</taxon>
    </lineage>
</organism>
<evidence type="ECO:0000313" key="9">
    <source>
        <dbReference type="EMBL" id="WOK09130.1"/>
    </source>
</evidence>
<keyword evidence="3" id="KW-0813">Transport</keyword>
<dbReference type="Gene3D" id="1.20.1600.10">
    <property type="entry name" value="Outer membrane efflux proteins (OEP)"/>
    <property type="match status" value="1"/>
</dbReference>
<evidence type="ECO:0000256" key="1">
    <source>
        <dbReference type="ARBA" id="ARBA00004442"/>
    </source>
</evidence>
<evidence type="ECO:0000256" key="8">
    <source>
        <dbReference type="SAM" id="SignalP"/>
    </source>
</evidence>
<accession>A0ABZ0IYV1</accession>
<evidence type="ECO:0000313" key="10">
    <source>
        <dbReference type="Proteomes" id="UP001302349"/>
    </source>
</evidence>
<keyword evidence="7" id="KW-0998">Cell outer membrane</keyword>
<keyword evidence="6" id="KW-0472">Membrane</keyword>
<comment type="similarity">
    <text evidence="2">Belongs to the outer membrane factor (OMF) (TC 1.B.17) family.</text>
</comment>
<dbReference type="Proteomes" id="UP001302349">
    <property type="component" value="Chromosome"/>
</dbReference>
<feature type="signal peptide" evidence="8">
    <location>
        <begin position="1"/>
        <end position="18"/>
    </location>
</feature>
<dbReference type="InterPro" id="IPR003423">
    <property type="entry name" value="OMP_efflux"/>
</dbReference>
<keyword evidence="8" id="KW-0732">Signal</keyword>
<proteinExistence type="inferred from homology"/>
<dbReference type="PANTHER" id="PTHR30026:SF21">
    <property type="entry name" value="SLR1270 PROTEIN"/>
    <property type="match status" value="1"/>
</dbReference>
<reference evidence="9 10" key="1">
    <citation type="journal article" date="2023" name="Microbiol. Resour. Announc.">
        <title>Complete Genome Sequence of Imperialibacter roseus strain P4T.</title>
        <authorList>
            <person name="Tizabi D.R."/>
            <person name="Bachvaroff T."/>
            <person name="Hill R.T."/>
        </authorList>
    </citation>
    <scope>NUCLEOTIDE SEQUENCE [LARGE SCALE GENOMIC DNA]</scope>
    <source>
        <strain evidence="9 10">P4T</strain>
    </source>
</reference>
<evidence type="ECO:0000256" key="7">
    <source>
        <dbReference type="ARBA" id="ARBA00023237"/>
    </source>
</evidence>
<dbReference type="SUPFAM" id="SSF56954">
    <property type="entry name" value="Outer membrane efflux proteins (OEP)"/>
    <property type="match status" value="1"/>
</dbReference>
<evidence type="ECO:0000256" key="6">
    <source>
        <dbReference type="ARBA" id="ARBA00023136"/>
    </source>
</evidence>
<evidence type="ECO:0000256" key="5">
    <source>
        <dbReference type="ARBA" id="ARBA00022692"/>
    </source>
</evidence>
<dbReference type="EMBL" id="CP136051">
    <property type="protein sequence ID" value="WOK09130.1"/>
    <property type="molecule type" value="Genomic_DNA"/>
</dbReference>
<comment type="subcellular location">
    <subcellularLocation>
        <location evidence="1">Cell outer membrane</location>
    </subcellularLocation>
</comment>
<sequence>MKSIIYIILILTAGATQAQTLEEYQQMAAENNPGLKATHKAFEAALEQVSQASGLQDPNLTVSAFGQMIETRVGPQKARFSLSQMFPWFGTLKAQGHVAALMAESKYQAFLDERNRLYYQVAAAYYPLYELNAFKTIEAENIRLLESYKAIATAKFSSGSGTMVDVLRVDIMLQSANTRLTILDKEEASLKTTFNNLLNRDIGEDIVVIDSLAVDDALNAGDLLPTTHPRIAELELKIEGSQAAEHAARKQGLPKLGVGVDYIIVGERTDLAAGAAPPADNGKDAIMPMVSVSLPVFRKKYRAAVKEAQLTQESYAFQKQATVNALATDYEVTRFELAQQRELIGLYEAQAVQTDRMMQLLFTAYSNSEADFEEVLATQQQLLQYRKMKVEAAAAYQAALAKLYYVTAKVY</sequence>
<evidence type="ECO:0000256" key="4">
    <source>
        <dbReference type="ARBA" id="ARBA00022452"/>
    </source>
</evidence>
<gene>
    <name evidence="9" type="ORF">RT717_10835</name>
</gene>
<evidence type="ECO:0000256" key="2">
    <source>
        <dbReference type="ARBA" id="ARBA00007613"/>
    </source>
</evidence>
<name>A0ABZ0IYV1_9BACT</name>
<keyword evidence="5" id="KW-0812">Transmembrane</keyword>
<evidence type="ECO:0000256" key="3">
    <source>
        <dbReference type="ARBA" id="ARBA00022448"/>
    </source>
</evidence>
<protein>
    <submittedName>
        <fullName evidence="9">TolC family protein</fullName>
    </submittedName>
</protein>